<dbReference type="InterPro" id="IPR011333">
    <property type="entry name" value="SKP1/BTB/POZ_sf"/>
</dbReference>
<feature type="domain" description="BTB" evidence="2">
    <location>
        <begin position="111"/>
        <end position="178"/>
    </location>
</feature>
<dbReference type="SUPFAM" id="SSF54695">
    <property type="entry name" value="POZ domain"/>
    <property type="match status" value="1"/>
</dbReference>
<dbReference type="SMART" id="SM00225">
    <property type="entry name" value="BTB"/>
    <property type="match status" value="1"/>
</dbReference>
<name>A0AAE0LVJ7_9PEZI</name>
<dbReference type="InterPro" id="IPR000210">
    <property type="entry name" value="BTB/POZ_dom"/>
</dbReference>
<organism evidence="3 4">
    <name type="scientific">Chaetomium fimeti</name>
    <dbReference type="NCBI Taxonomy" id="1854472"/>
    <lineage>
        <taxon>Eukaryota</taxon>
        <taxon>Fungi</taxon>
        <taxon>Dikarya</taxon>
        <taxon>Ascomycota</taxon>
        <taxon>Pezizomycotina</taxon>
        <taxon>Sordariomycetes</taxon>
        <taxon>Sordariomycetidae</taxon>
        <taxon>Sordariales</taxon>
        <taxon>Chaetomiaceae</taxon>
        <taxon>Chaetomium</taxon>
    </lineage>
</organism>
<evidence type="ECO:0000256" key="1">
    <source>
        <dbReference type="SAM" id="MobiDB-lite"/>
    </source>
</evidence>
<comment type="caution">
    <text evidence="3">The sequence shown here is derived from an EMBL/GenBank/DDBJ whole genome shotgun (WGS) entry which is preliminary data.</text>
</comment>
<reference evidence="3" key="1">
    <citation type="journal article" date="2023" name="Mol. Phylogenet. Evol.">
        <title>Genome-scale phylogeny and comparative genomics of the fungal order Sordariales.</title>
        <authorList>
            <person name="Hensen N."/>
            <person name="Bonometti L."/>
            <person name="Westerberg I."/>
            <person name="Brannstrom I.O."/>
            <person name="Guillou S."/>
            <person name="Cros-Aarteil S."/>
            <person name="Calhoun S."/>
            <person name="Haridas S."/>
            <person name="Kuo A."/>
            <person name="Mondo S."/>
            <person name="Pangilinan J."/>
            <person name="Riley R."/>
            <person name="LaButti K."/>
            <person name="Andreopoulos B."/>
            <person name="Lipzen A."/>
            <person name="Chen C."/>
            <person name="Yan M."/>
            <person name="Daum C."/>
            <person name="Ng V."/>
            <person name="Clum A."/>
            <person name="Steindorff A."/>
            <person name="Ohm R.A."/>
            <person name="Martin F."/>
            <person name="Silar P."/>
            <person name="Natvig D.O."/>
            <person name="Lalanne C."/>
            <person name="Gautier V."/>
            <person name="Ament-Velasquez S.L."/>
            <person name="Kruys A."/>
            <person name="Hutchinson M.I."/>
            <person name="Powell A.J."/>
            <person name="Barry K."/>
            <person name="Miller A.N."/>
            <person name="Grigoriev I.V."/>
            <person name="Debuchy R."/>
            <person name="Gladieux P."/>
            <person name="Hiltunen Thoren M."/>
            <person name="Johannesson H."/>
        </authorList>
    </citation>
    <scope>NUCLEOTIDE SEQUENCE</scope>
    <source>
        <strain evidence="3">CBS 168.71</strain>
    </source>
</reference>
<evidence type="ECO:0000313" key="4">
    <source>
        <dbReference type="Proteomes" id="UP001278766"/>
    </source>
</evidence>
<gene>
    <name evidence="3" type="ORF">B0H64DRAFT_471741</name>
</gene>
<dbReference type="Pfam" id="PF00651">
    <property type="entry name" value="BTB"/>
    <property type="match status" value="1"/>
</dbReference>
<dbReference type="AlphaFoldDB" id="A0AAE0LVJ7"/>
<feature type="region of interest" description="Disordered" evidence="1">
    <location>
        <begin position="25"/>
        <end position="57"/>
    </location>
</feature>
<evidence type="ECO:0000313" key="3">
    <source>
        <dbReference type="EMBL" id="KAK3298459.1"/>
    </source>
</evidence>
<dbReference type="PANTHER" id="PTHR47843">
    <property type="entry name" value="BTB DOMAIN-CONTAINING PROTEIN-RELATED"/>
    <property type="match status" value="1"/>
</dbReference>
<dbReference type="RefSeq" id="XP_062661973.1">
    <property type="nucleotide sequence ID" value="XM_062807902.1"/>
</dbReference>
<dbReference type="PANTHER" id="PTHR47843:SF5">
    <property type="entry name" value="BTB_POZ DOMAIN PROTEIN"/>
    <property type="match status" value="1"/>
</dbReference>
<dbReference type="PROSITE" id="PS50097">
    <property type="entry name" value="BTB"/>
    <property type="match status" value="1"/>
</dbReference>
<dbReference type="GeneID" id="87844850"/>
<dbReference type="EMBL" id="JAUEPN010000002">
    <property type="protein sequence ID" value="KAK3298459.1"/>
    <property type="molecule type" value="Genomic_DNA"/>
</dbReference>
<sequence length="299" mass="33553">MEYCYECERYFVSAEALRQHRENSARHMTHGSTSIFGSTTVTTPTPPVRASPQTSASGFAMAPGFRSWSSRPVTQTATACGTARDDTNHTIDTSKILIDSLKGLYTSGEYSDLVISCRGKEYHAHKAVVCTQSDFFSAACRGTFKEAQEGKIDLPDDDPRLVDIMVHYLYHFDYDIQLHGLETDRHRTNDSEPGGGALLTHAKVYSLAEKYLIHGLKAVALRQFKAATARSPDIDDFLPAMEEVYTSTIEDDRGLRDVVVETLCKHSEWLDEEDVRDVVKGLGALTYDMVIYMRKKRIF</sequence>
<protein>
    <submittedName>
        <fullName evidence="3">BTB/POZ protein</fullName>
    </submittedName>
</protein>
<dbReference type="CDD" id="cd18186">
    <property type="entry name" value="BTB_POZ_ZBTB_KLHL-like"/>
    <property type="match status" value="1"/>
</dbReference>
<dbReference type="Gene3D" id="3.30.710.10">
    <property type="entry name" value="Potassium Channel Kv1.1, Chain A"/>
    <property type="match status" value="1"/>
</dbReference>
<dbReference type="Proteomes" id="UP001278766">
    <property type="component" value="Unassembled WGS sequence"/>
</dbReference>
<reference evidence="3" key="2">
    <citation type="submission" date="2023-06" db="EMBL/GenBank/DDBJ databases">
        <authorList>
            <consortium name="Lawrence Berkeley National Laboratory"/>
            <person name="Haridas S."/>
            <person name="Hensen N."/>
            <person name="Bonometti L."/>
            <person name="Westerberg I."/>
            <person name="Brannstrom I.O."/>
            <person name="Guillou S."/>
            <person name="Cros-Aarteil S."/>
            <person name="Calhoun S."/>
            <person name="Kuo A."/>
            <person name="Mondo S."/>
            <person name="Pangilinan J."/>
            <person name="Riley R."/>
            <person name="Labutti K."/>
            <person name="Andreopoulos B."/>
            <person name="Lipzen A."/>
            <person name="Chen C."/>
            <person name="Yanf M."/>
            <person name="Daum C."/>
            <person name="Ng V."/>
            <person name="Clum A."/>
            <person name="Steindorff A."/>
            <person name="Ohm R."/>
            <person name="Martin F."/>
            <person name="Silar P."/>
            <person name="Natvig D."/>
            <person name="Lalanne C."/>
            <person name="Gautier V."/>
            <person name="Ament-Velasquez S.L."/>
            <person name="Kruys A."/>
            <person name="Hutchinson M.I."/>
            <person name="Powell A.J."/>
            <person name="Barry K."/>
            <person name="Miller A.N."/>
            <person name="Grigoriev I.V."/>
            <person name="Debuchy R."/>
            <person name="Gladieux P."/>
            <person name="Thoren M.H."/>
            <person name="Johannesson H."/>
        </authorList>
    </citation>
    <scope>NUCLEOTIDE SEQUENCE</scope>
    <source>
        <strain evidence="3">CBS 168.71</strain>
    </source>
</reference>
<evidence type="ECO:0000259" key="2">
    <source>
        <dbReference type="PROSITE" id="PS50097"/>
    </source>
</evidence>
<proteinExistence type="predicted"/>
<keyword evidence="4" id="KW-1185">Reference proteome</keyword>
<accession>A0AAE0LVJ7</accession>